<dbReference type="PANTHER" id="PTHR39319:SF1">
    <property type="entry name" value="SI:DKEY-256H2.1"/>
    <property type="match status" value="1"/>
</dbReference>
<evidence type="ECO:0000256" key="1">
    <source>
        <dbReference type="ARBA" id="ARBA00023157"/>
    </source>
</evidence>
<accession>A0A381ZK07</accession>
<dbReference type="GO" id="GO:0000272">
    <property type="term" value="P:polysaccharide catabolic process"/>
    <property type="evidence" value="ECO:0007669"/>
    <property type="project" value="InterPro"/>
</dbReference>
<evidence type="ECO:0000313" key="3">
    <source>
        <dbReference type="EMBL" id="SVA89073.1"/>
    </source>
</evidence>
<dbReference type="EMBL" id="UINC01021470">
    <property type="protein sequence ID" value="SVA89073.1"/>
    <property type="molecule type" value="Genomic_DNA"/>
</dbReference>
<dbReference type="PROSITE" id="PS00018">
    <property type="entry name" value="EF_HAND_1"/>
    <property type="match status" value="1"/>
</dbReference>
<dbReference type="SUPFAM" id="SSF63446">
    <property type="entry name" value="Type I dockerin domain"/>
    <property type="match status" value="1"/>
</dbReference>
<dbReference type="PANTHER" id="PTHR39319">
    <property type="entry name" value="SI:DKEY-256H2.1"/>
    <property type="match status" value="1"/>
</dbReference>
<dbReference type="InterPro" id="IPR015197">
    <property type="entry name" value="PngaseF_C"/>
</dbReference>
<name>A0A381ZK07_9ZZZZ</name>
<dbReference type="InterPro" id="IPR018247">
    <property type="entry name" value="EF_Hand_1_Ca_BS"/>
</dbReference>
<dbReference type="Gene3D" id="2.60.120.230">
    <property type="match status" value="2"/>
</dbReference>
<dbReference type="AlphaFoldDB" id="A0A381ZK07"/>
<keyword evidence="1" id="KW-1015">Disulfide bond</keyword>
<organism evidence="3">
    <name type="scientific">marine metagenome</name>
    <dbReference type="NCBI Taxonomy" id="408172"/>
    <lineage>
        <taxon>unclassified sequences</taxon>
        <taxon>metagenomes</taxon>
        <taxon>ecological metagenomes</taxon>
    </lineage>
</organism>
<gene>
    <name evidence="3" type="ORF">METZ01_LOCUS141927</name>
</gene>
<dbReference type="Pfam" id="PF09113">
    <property type="entry name" value="N-glycanase_C"/>
    <property type="match status" value="1"/>
</dbReference>
<dbReference type="InterPro" id="IPR036439">
    <property type="entry name" value="Dockerin_dom_sf"/>
</dbReference>
<proteinExistence type="predicted"/>
<evidence type="ECO:0000259" key="2">
    <source>
        <dbReference type="Pfam" id="PF09113"/>
    </source>
</evidence>
<dbReference type="InterPro" id="IPR008977">
    <property type="entry name" value="PHM/PNGase_F_dom_sf"/>
</dbReference>
<dbReference type="Gene3D" id="1.10.1330.10">
    <property type="entry name" value="Dockerin domain"/>
    <property type="match status" value="1"/>
</dbReference>
<protein>
    <recommendedName>
        <fullName evidence="2">Peptide-N-glycosidase F C-terminal domain-containing protein</fullName>
    </recommendedName>
</protein>
<dbReference type="GO" id="GO:0016715">
    <property type="term" value="F:oxidoreductase activity, acting on paired donors, with incorporation or reduction of molecular oxygen, reduced ascorbate as one donor, and incorporation of one atom of oxygen"/>
    <property type="evidence" value="ECO:0007669"/>
    <property type="project" value="InterPro"/>
</dbReference>
<dbReference type="SUPFAM" id="SSF49742">
    <property type="entry name" value="PHM/PNGase F"/>
    <property type="match status" value="2"/>
</dbReference>
<dbReference type="InterPro" id="IPR014784">
    <property type="entry name" value="Cu2_ascorb_mOase-like_C"/>
</dbReference>
<reference evidence="3" key="1">
    <citation type="submission" date="2018-05" db="EMBL/GenBank/DDBJ databases">
        <authorList>
            <person name="Lanie J.A."/>
            <person name="Ng W.-L."/>
            <person name="Kazmierczak K.M."/>
            <person name="Andrzejewski T.M."/>
            <person name="Davidsen T.M."/>
            <person name="Wayne K.J."/>
            <person name="Tettelin H."/>
            <person name="Glass J.I."/>
            <person name="Rusch D."/>
            <person name="Podicherti R."/>
            <person name="Tsui H.-C.T."/>
            <person name="Winkler M.E."/>
        </authorList>
    </citation>
    <scope>NUCLEOTIDE SEQUENCE</scope>
</reference>
<dbReference type="InterPro" id="IPR053251">
    <property type="entry name" value="N-glycanase"/>
</dbReference>
<sequence>MSVSQRILRLPVLFVSILALVSADDRDLFIVNTFDEEFVNWASPHVQTFGFPSPEESFSNIQLVITLACPTGPGDCDPWDRLGHISVLHETGDTDTAGTPIIVPYEIARFITPYDITGEWGGEPGPGSCAWSLDMTHYGSILRDSVTLSLYISTWMGNENGWLITADFIFTEGFDLREPYRIVNLYRTGYLEIGNPDNPVEDILVPRPVWIDAEADSGLVRVVTTGHGFGNTDNAAEFSYLHHTVRADGAEYTWPIWRPDCAQNECSPQGGTWTYPRAGWCPGDRVTPTDWSIGPVFSPGDTMVFDYDIEDYLNCCRASNPECTGEPPCCVFNGCGENTMPNYAMSVQLILFRNRCQGWVPGDLNRDERMDVFDLLMVADMVVTGEPDIPCYNYAGDLNQNGIVDLSDVIGMALDILDGE</sequence>
<feature type="domain" description="Peptide-N-glycosidase F C-terminal" evidence="2">
    <location>
        <begin position="219"/>
        <end position="297"/>
    </location>
</feature>